<proteinExistence type="predicted"/>
<evidence type="ECO:0000259" key="2">
    <source>
        <dbReference type="Pfam" id="PF07727"/>
    </source>
</evidence>
<feature type="compositionally biased region" description="Basic residues" evidence="1">
    <location>
        <begin position="975"/>
        <end position="989"/>
    </location>
</feature>
<dbReference type="Pfam" id="PF13976">
    <property type="entry name" value="gag_pre-integrs"/>
    <property type="match status" value="1"/>
</dbReference>
<name>A0ABQ5FCY3_9ASTR</name>
<protein>
    <submittedName>
        <fullName evidence="5">Ribonuclease H-like domain-containing protein</fullName>
    </submittedName>
</protein>
<feature type="domain" description="Reverse transcriptase Ty1/copia-type" evidence="2">
    <location>
        <begin position="912"/>
        <end position="972"/>
    </location>
</feature>
<feature type="region of interest" description="Disordered" evidence="1">
    <location>
        <begin position="746"/>
        <end position="776"/>
    </location>
</feature>
<feature type="compositionally biased region" description="Basic and acidic residues" evidence="1">
    <location>
        <begin position="990"/>
        <end position="1000"/>
    </location>
</feature>
<dbReference type="InterPro" id="IPR013103">
    <property type="entry name" value="RVT_2"/>
</dbReference>
<reference evidence="5" key="2">
    <citation type="submission" date="2022-01" db="EMBL/GenBank/DDBJ databases">
        <authorList>
            <person name="Yamashiro T."/>
            <person name="Shiraishi A."/>
            <person name="Satake H."/>
            <person name="Nakayama K."/>
        </authorList>
    </citation>
    <scope>NUCLEOTIDE SEQUENCE</scope>
</reference>
<feature type="region of interest" description="Disordered" evidence="1">
    <location>
        <begin position="972"/>
        <end position="1000"/>
    </location>
</feature>
<sequence>MIVPTTAEEKICKKNDVKARSLLLMALPNEHQLSFNQYTDAKTLFAAVKARFRGNEATKKTQKTLLKQQYENFNGLSLESLDSIFNRLQKIVSILTILGVNITQEDLNSKFLRSLPPEWNTHVVFWMNKADIETLSIDDLYNNFKIIEQDVKKSVGLSTGSQNLAFVTAQSTSSTNVVNTANPDVSTVSPNINTASSNNGTATLKHLGTRTAETRIKSDMDEAQVHTNMALMAFSDSEVYTDKSNSKICLKNHKSLKKQCDDLLVKLNDTEFKAATYKMGLATVEGQIVTYKKNEVIFSEEIDVLKREVGCKEYELGFLRTNLEKVKQEKEVIDFKITKFENASKDLDKLLENQMDTLTRLPRTILKCQIILRRIDNLEETEQVSKDTCSSSDDTCSLVESPLKVDTETVIDWYETSIHIDKQEEFVKLKINEKPVKRTVRYAKMYRSQSYRIPVNTFRPRVNTARPFSGTVNTIRGNPQMYDKGFVDSGCLRHMTGNIAYLSNFKEFDGGHVTFGGGAYGGRISCKGTLKTDSLDFNDVYFVKELNFNLFSILQMCDKKNYILFTDTECLVLSPNFKLPDENQILLRIPREDNMYSFDMRNIIPKESLTCLAAKATLDESMLWHRRLGHINFKNINKLVKENLVRGLPFKLLENDQTYVACLKGKQHRASCKFDGKKDEGFFVGYSLSSKAYRFYNTRTRKVEENLLVRFLENKPVIEGNGLQWLINIDSLTQSMNYVPVTAGINTNESAGTQGDLNKDVPDDENDDQDKSIHDNSLKEVNNVNSQVNIASPGVNISSSVLNTAESPINTATFKDKSRASPTSEAIHLEYLNDEDEPEVNLGNIPSSYAVLTTPHIRVHINHPLSNTHEDLHTCLFACFLSQEEPTRVTKALSNPLWVEAMQEELLQFKLQKIEEEVYVCQPLRFEDPDYPDKVYKVVKALYGMHQVPRAWYETLANYLLGYGFQKVEKDSSKKSRGKRKKSLARKRTRDIVSKETSKKQKVEKDAEKEDLKVYLDIVPVDDVAINVDYLFTNSKNYKILSEMLEDFDRQDVMDLYRLVKERYKDTRPEGYDLMLWGDLYTLFESGEENEIWKNQHEYNLISWILSDFYGIHILLMKNGITIHMLKEKKYPLS</sequence>
<evidence type="ECO:0000313" key="5">
    <source>
        <dbReference type="EMBL" id="GJT61281.1"/>
    </source>
</evidence>
<reference evidence="5" key="1">
    <citation type="journal article" date="2022" name="Int. J. Mol. Sci.">
        <title>Draft Genome of Tanacetum Coccineum: Genomic Comparison of Closely Related Tanacetum-Family Plants.</title>
        <authorList>
            <person name="Yamashiro T."/>
            <person name="Shiraishi A."/>
            <person name="Nakayama K."/>
            <person name="Satake H."/>
        </authorList>
    </citation>
    <scope>NUCLEOTIDE SEQUENCE</scope>
</reference>
<dbReference type="Pfam" id="PF14223">
    <property type="entry name" value="Retrotran_gag_2"/>
    <property type="match status" value="1"/>
</dbReference>
<feature type="domain" description="GAG-pre-integrase" evidence="3">
    <location>
        <begin position="594"/>
        <end position="667"/>
    </location>
</feature>
<dbReference type="Pfam" id="PF22936">
    <property type="entry name" value="Pol_BBD"/>
    <property type="match status" value="1"/>
</dbReference>
<evidence type="ECO:0000256" key="1">
    <source>
        <dbReference type="SAM" id="MobiDB-lite"/>
    </source>
</evidence>
<keyword evidence="6" id="KW-1185">Reference proteome</keyword>
<dbReference type="Proteomes" id="UP001151760">
    <property type="component" value="Unassembled WGS sequence"/>
</dbReference>
<accession>A0ABQ5FCY3</accession>
<dbReference type="Pfam" id="PF07727">
    <property type="entry name" value="RVT_2"/>
    <property type="match status" value="1"/>
</dbReference>
<feature type="domain" description="Retrovirus-related Pol polyprotein from transposon TNT 1-94-like beta-barrel" evidence="4">
    <location>
        <begin position="486"/>
        <end position="560"/>
    </location>
</feature>
<evidence type="ECO:0000259" key="4">
    <source>
        <dbReference type="Pfam" id="PF22936"/>
    </source>
</evidence>
<dbReference type="EMBL" id="BQNB010017274">
    <property type="protein sequence ID" value="GJT61281.1"/>
    <property type="molecule type" value="Genomic_DNA"/>
</dbReference>
<dbReference type="InterPro" id="IPR025724">
    <property type="entry name" value="GAG-pre-integrase_dom"/>
</dbReference>
<evidence type="ECO:0000313" key="6">
    <source>
        <dbReference type="Proteomes" id="UP001151760"/>
    </source>
</evidence>
<evidence type="ECO:0000259" key="3">
    <source>
        <dbReference type="Pfam" id="PF13976"/>
    </source>
</evidence>
<comment type="caution">
    <text evidence="5">The sequence shown here is derived from an EMBL/GenBank/DDBJ whole genome shotgun (WGS) entry which is preliminary data.</text>
</comment>
<feature type="compositionally biased region" description="Polar residues" evidence="1">
    <location>
        <begin position="746"/>
        <end position="756"/>
    </location>
</feature>
<gene>
    <name evidence="5" type="ORF">Tco_1004814</name>
</gene>
<dbReference type="InterPro" id="IPR054722">
    <property type="entry name" value="PolX-like_BBD"/>
</dbReference>
<organism evidence="5 6">
    <name type="scientific">Tanacetum coccineum</name>
    <dbReference type="NCBI Taxonomy" id="301880"/>
    <lineage>
        <taxon>Eukaryota</taxon>
        <taxon>Viridiplantae</taxon>
        <taxon>Streptophyta</taxon>
        <taxon>Embryophyta</taxon>
        <taxon>Tracheophyta</taxon>
        <taxon>Spermatophyta</taxon>
        <taxon>Magnoliopsida</taxon>
        <taxon>eudicotyledons</taxon>
        <taxon>Gunneridae</taxon>
        <taxon>Pentapetalae</taxon>
        <taxon>asterids</taxon>
        <taxon>campanulids</taxon>
        <taxon>Asterales</taxon>
        <taxon>Asteraceae</taxon>
        <taxon>Asteroideae</taxon>
        <taxon>Anthemideae</taxon>
        <taxon>Anthemidinae</taxon>
        <taxon>Tanacetum</taxon>
    </lineage>
</organism>